<dbReference type="RefSeq" id="WP_068846218.1">
    <property type="nucleotide sequence ID" value="NZ_LYDR01000039.1"/>
</dbReference>
<feature type="signal peptide" evidence="1">
    <location>
        <begin position="1"/>
        <end position="19"/>
    </location>
</feature>
<comment type="caution">
    <text evidence="2">The sequence shown here is derived from an EMBL/GenBank/DDBJ whole genome shotgun (WGS) entry which is preliminary data.</text>
</comment>
<dbReference type="Gene3D" id="2.60.120.200">
    <property type="match status" value="1"/>
</dbReference>
<dbReference type="InterPro" id="IPR013320">
    <property type="entry name" value="ConA-like_dom_sf"/>
</dbReference>
<evidence type="ECO:0000256" key="1">
    <source>
        <dbReference type="SAM" id="SignalP"/>
    </source>
</evidence>
<protein>
    <submittedName>
        <fullName evidence="2">Uncharacterized protein</fullName>
    </submittedName>
</protein>
<accession>A0A1C3EP49</accession>
<dbReference type="OrthoDB" id="5124266at2"/>
<dbReference type="STRING" id="1841610.A6X21_03510"/>
<gene>
    <name evidence="2" type="ORF">A6X21_03510</name>
</gene>
<reference evidence="2 3" key="1">
    <citation type="submission" date="2016-05" db="EMBL/GenBank/DDBJ databases">
        <title>Genomic and physiological characterization of Planctopirus sp. isolated from fresh water lake.</title>
        <authorList>
            <person name="Subhash Y."/>
            <person name="Ramana C."/>
        </authorList>
    </citation>
    <scope>NUCLEOTIDE SEQUENCE [LARGE SCALE GENOMIC DNA]</scope>
    <source>
        <strain evidence="2 3">JC280</strain>
    </source>
</reference>
<evidence type="ECO:0000313" key="2">
    <source>
        <dbReference type="EMBL" id="ODA35008.1"/>
    </source>
</evidence>
<sequence length="451" mass="49444">MRVFPLIGYLWLVFAPVLAEDKASDRVADVVAVPGCVAVWDFVKREPGGERRFLAHVPAFGRDADKAGKAGGGNAERVTVAGDAAPNEYPLDAGNYVRDFWGSGREATYADFPILGRGPFGNAIQIRQETDPDFRPLLFVPRERLHDTPLDIKGAGKSVTVVVWAIRESGNHALAGIWHEGTDLKQESTAGIQKVQRGQRQYALFAGLNKEGSACGHVSENGASSFLNRYALHKCNSADVSPKVPAHASAETLDAAWQCFAMTFDHEKDQLTGWLNGHAGDRWLENPQKDNLLSYAANAWKQGHLRREEGVQPGEDSNFPADQFYNPPEEAPVATKVLSENDVERIELREHGYTKVKVTLRKAGDEWKLAERELVGLRLNPWWYPHDLYTPANDGSGGPFTIGRVIHSSRSVGFTGWIGGVAVFDRALSEAELKKLTELGRKPVSAGPSGL</sequence>
<dbReference type="Proteomes" id="UP000094828">
    <property type="component" value="Unassembled WGS sequence"/>
</dbReference>
<keyword evidence="3" id="KW-1185">Reference proteome</keyword>
<feature type="chain" id="PRO_5008673273" evidence="1">
    <location>
        <begin position="20"/>
        <end position="451"/>
    </location>
</feature>
<dbReference type="EMBL" id="LYDR01000039">
    <property type="protein sequence ID" value="ODA35008.1"/>
    <property type="molecule type" value="Genomic_DNA"/>
</dbReference>
<dbReference type="SUPFAM" id="SSF49899">
    <property type="entry name" value="Concanavalin A-like lectins/glucanases"/>
    <property type="match status" value="1"/>
</dbReference>
<organism evidence="2 3">
    <name type="scientific">Planctopirus hydrillae</name>
    <dbReference type="NCBI Taxonomy" id="1841610"/>
    <lineage>
        <taxon>Bacteria</taxon>
        <taxon>Pseudomonadati</taxon>
        <taxon>Planctomycetota</taxon>
        <taxon>Planctomycetia</taxon>
        <taxon>Planctomycetales</taxon>
        <taxon>Planctomycetaceae</taxon>
        <taxon>Planctopirus</taxon>
    </lineage>
</organism>
<keyword evidence="1" id="KW-0732">Signal</keyword>
<evidence type="ECO:0000313" key="3">
    <source>
        <dbReference type="Proteomes" id="UP000094828"/>
    </source>
</evidence>
<dbReference type="AlphaFoldDB" id="A0A1C3EP49"/>
<proteinExistence type="predicted"/>
<name>A0A1C3EP49_9PLAN</name>